<dbReference type="InterPro" id="IPR045864">
    <property type="entry name" value="aa-tRNA-synth_II/BPL/LPL"/>
</dbReference>
<keyword evidence="3" id="KW-0067">ATP-binding</keyword>
<comment type="caution">
    <text evidence="8">The sequence shown here is derived from an EMBL/GenBank/DDBJ whole genome shotgun (WGS) entry which is preliminary data.</text>
</comment>
<evidence type="ECO:0000256" key="4">
    <source>
        <dbReference type="ARBA" id="ARBA00022917"/>
    </source>
</evidence>
<evidence type="ECO:0000259" key="6">
    <source>
        <dbReference type="Pfam" id="PF01409"/>
    </source>
</evidence>
<dbReference type="HOGENOM" id="CLU_104627_0_0_7"/>
<dbReference type="InterPro" id="IPR002319">
    <property type="entry name" value="Phenylalanyl-tRNA_Synthase"/>
</dbReference>
<dbReference type="InterPro" id="IPR010978">
    <property type="entry name" value="tRNA-bd_arm"/>
</dbReference>
<dbReference type="InterPro" id="IPR004188">
    <property type="entry name" value="Phe-tRNA_ligase_II_N"/>
</dbReference>
<gene>
    <name evidence="8" type="ORF">ETSY2_03585</name>
</gene>
<keyword evidence="9" id="KW-1185">Reference proteome</keyword>
<sequence length="158" mass="17764">MPAYDNPLVAELETVRTQALGELDTMSDLTDLDAWRIQYLGRRGALTQVMRGIGQLPPQQRPEVGQVSNDVKAILEAAFDNRVDVLKQKRLATTLAQEQLDVTLPGFPVSLGRLHPTTQILREITGIFADMGFQVYDSREVESDLYNFELLNIPPYHP</sequence>
<organism evidence="8 9">
    <name type="scientific">Candidatus Entotheonella gemina</name>
    <dbReference type="NCBI Taxonomy" id="1429439"/>
    <lineage>
        <taxon>Bacteria</taxon>
        <taxon>Pseudomonadati</taxon>
        <taxon>Nitrospinota/Tectimicrobiota group</taxon>
        <taxon>Candidatus Tectimicrobiota</taxon>
        <taxon>Candidatus Entotheonellia</taxon>
        <taxon>Candidatus Entotheonellales</taxon>
        <taxon>Candidatus Entotheonellaceae</taxon>
        <taxon>Candidatus Entotheonella</taxon>
    </lineage>
</organism>
<dbReference type="EMBL" id="AZHX01000142">
    <property type="protein sequence ID" value="ETX08746.1"/>
    <property type="molecule type" value="Genomic_DNA"/>
</dbReference>
<dbReference type="GO" id="GO:0005524">
    <property type="term" value="F:ATP binding"/>
    <property type="evidence" value="ECO:0007669"/>
    <property type="project" value="UniProtKB-KW"/>
</dbReference>
<keyword evidence="4" id="KW-0648">Protein biosynthesis</keyword>
<evidence type="ECO:0000256" key="1">
    <source>
        <dbReference type="ARBA" id="ARBA00022598"/>
    </source>
</evidence>
<protein>
    <recommendedName>
        <fullName evidence="10">Phenylalanine--tRNA ligase subunit alpha</fullName>
    </recommendedName>
</protein>
<accession>W4MFQ5</accession>
<name>W4MFQ5_9BACT</name>
<dbReference type="GO" id="GO:0000049">
    <property type="term" value="F:tRNA binding"/>
    <property type="evidence" value="ECO:0007669"/>
    <property type="project" value="InterPro"/>
</dbReference>
<evidence type="ECO:0000313" key="9">
    <source>
        <dbReference type="Proteomes" id="UP000019140"/>
    </source>
</evidence>
<dbReference type="Gene3D" id="3.30.930.10">
    <property type="entry name" value="Bira Bifunctional Protein, Domain 2"/>
    <property type="match status" value="1"/>
</dbReference>
<evidence type="ECO:0000256" key="5">
    <source>
        <dbReference type="ARBA" id="ARBA00023146"/>
    </source>
</evidence>
<dbReference type="SUPFAM" id="SSF55681">
    <property type="entry name" value="Class II aaRS and biotin synthetases"/>
    <property type="match status" value="1"/>
</dbReference>
<dbReference type="SUPFAM" id="SSF46589">
    <property type="entry name" value="tRNA-binding arm"/>
    <property type="match status" value="1"/>
</dbReference>
<evidence type="ECO:0000313" key="8">
    <source>
        <dbReference type="EMBL" id="ETX08746.1"/>
    </source>
</evidence>
<dbReference type="Proteomes" id="UP000019140">
    <property type="component" value="Unassembled WGS sequence"/>
</dbReference>
<feature type="domain" description="Phenylalanyl-tRNA synthetase" evidence="6">
    <location>
        <begin position="100"/>
        <end position="158"/>
    </location>
</feature>
<keyword evidence="1" id="KW-0436">Ligase</keyword>
<feature type="non-terminal residue" evidence="8">
    <location>
        <position position="158"/>
    </location>
</feature>
<evidence type="ECO:0008006" key="10">
    <source>
        <dbReference type="Google" id="ProtNLM"/>
    </source>
</evidence>
<dbReference type="Pfam" id="PF01409">
    <property type="entry name" value="tRNA-synt_2d"/>
    <property type="match status" value="1"/>
</dbReference>
<evidence type="ECO:0000259" key="7">
    <source>
        <dbReference type="Pfam" id="PF02912"/>
    </source>
</evidence>
<reference evidence="8 9" key="1">
    <citation type="journal article" date="2014" name="Nature">
        <title>An environmental bacterial taxon with a large and distinct metabolic repertoire.</title>
        <authorList>
            <person name="Wilson M.C."/>
            <person name="Mori T."/>
            <person name="Ruckert C."/>
            <person name="Uria A.R."/>
            <person name="Helf M.J."/>
            <person name="Takada K."/>
            <person name="Gernert C."/>
            <person name="Steffens U.A."/>
            <person name="Heycke N."/>
            <person name="Schmitt S."/>
            <person name="Rinke C."/>
            <person name="Helfrich E.J."/>
            <person name="Brachmann A.O."/>
            <person name="Gurgui C."/>
            <person name="Wakimoto T."/>
            <person name="Kracht M."/>
            <person name="Crusemann M."/>
            <person name="Hentschel U."/>
            <person name="Abe I."/>
            <person name="Matsunaga S."/>
            <person name="Kalinowski J."/>
            <person name="Takeyama H."/>
            <person name="Piel J."/>
        </authorList>
    </citation>
    <scope>NUCLEOTIDE SEQUENCE [LARGE SCALE GENOMIC DNA]</scope>
    <source>
        <strain evidence="9">TSY2</strain>
    </source>
</reference>
<evidence type="ECO:0000256" key="3">
    <source>
        <dbReference type="ARBA" id="ARBA00022840"/>
    </source>
</evidence>
<keyword evidence="2" id="KW-0547">Nucleotide-binding</keyword>
<dbReference type="AlphaFoldDB" id="W4MFQ5"/>
<feature type="domain" description="Phenylalanine-tRNA ligase class II N-terminal" evidence="7">
    <location>
        <begin position="27"/>
        <end position="94"/>
    </location>
</feature>
<keyword evidence="5" id="KW-0030">Aminoacyl-tRNA synthetase</keyword>
<dbReference type="GO" id="GO:0006432">
    <property type="term" value="P:phenylalanyl-tRNA aminoacylation"/>
    <property type="evidence" value="ECO:0007669"/>
    <property type="project" value="InterPro"/>
</dbReference>
<dbReference type="Pfam" id="PF02912">
    <property type="entry name" value="Phe_tRNA-synt_N"/>
    <property type="match status" value="1"/>
</dbReference>
<proteinExistence type="predicted"/>
<evidence type="ECO:0000256" key="2">
    <source>
        <dbReference type="ARBA" id="ARBA00022741"/>
    </source>
</evidence>
<dbReference type="GO" id="GO:0004826">
    <property type="term" value="F:phenylalanine-tRNA ligase activity"/>
    <property type="evidence" value="ECO:0007669"/>
    <property type="project" value="InterPro"/>
</dbReference>
<dbReference type="GO" id="GO:0005737">
    <property type="term" value="C:cytoplasm"/>
    <property type="evidence" value="ECO:0007669"/>
    <property type="project" value="InterPro"/>
</dbReference>